<evidence type="ECO:0008006" key="3">
    <source>
        <dbReference type="Google" id="ProtNLM"/>
    </source>
</evidence>
<evidence type="ECO:0000313" key="1">
    <source>
        <dbReference type="EMBL" id="QHA85695.1"/>
    </source>
</evidence>
<dbReference type="RefSeq" id="WP_160027171.1">
    <property type="nucleotide sequence ID" value="NZ_CP041764.1"/>
</dbReference>
<organism evidence="1 2">
    <name type="scientific">Serratia rhizosphaerae</name>
    <dbReference type="NCBI Taxonomy" id="2597702"/>
    <lineage>
        <taxon>Bacteria</taxon>
        <taxon>Pseudomonadati</taxon>
        <taxon>Pseudomonadota</taxon>
        <taxon>Gammaproteobacteria</taxon>
        <taxon>Enterobacterales</taxon>
        <taxon>Yersiniaceae</taxon>
        <taxon>Serratia</taxon>
    </lineage>
</organism>
<dbReference type="InterPro" id="IPR025147">
    <property type="entry name" value="Packaging_FI"/>
</dbReference>
<keyword evidence="2" id="KW-1185">Reference proteome</keyword>
<accession>A0ABX6GHG7</accession>
<dbReference type="Proteomes" id="UP000430368">
    <property type="component" value="Chromosome"/>
</dbReference>
<gene>
    <name evidence="1" type="ORF">FO014_01140</name>
</gene>
<sequence>MMNKPELIAELNALSGQLGRQLSIEGSKPELEARLSEARLELSMLDDDDGEGDIAAVGEPITAATIPAELQPEIREKGGAPLRHILLKATVDIWHYKEGVNKRRPEVVKRVCEVVPAGQVIVVDADEAEALIDENYADAV</sequence>
<dbReference type="EMBL" id="CP041764">
    <property type="protein sequence ID" value="QHA85695.1"/>
    <property type="molecule type" value="Genomic_DNA"/>
</dbReference>
<protein>
    <recommendedName>
        <fullName evidence="3">DNA packaging protein</fullName>
    </recommendedName>
</protein>
<dbReference type="Pfam" id="PF14000">
    <property type="entry name" value="Packaging_FI"/>
    <property type="match status" value="1"/>
</dbReference>
<name>A0ABX6GHG7_9GAMM</name>
<evidence type="ECO:0000313" key="2">
    <source>
        <dbReference type="Proteomes" id="UP000430368"/>
    </source>
</evidence>
<proteinExistence type="predicted"/>
<reference evidence="1 2" key="1">
    <citation type="submission" date="2019-07" db="EMBL/GenBank/DDBJ databases">
        <title>Serratia dokdonensis sp. nov., an elicitor of systemic resistance in Nicotiana Tabacum.</title>
        <authorList>
            <person name="Son J.-S."/>
            <person name="Hwang Y.-J."/>
            <person name="Lee S.-Y."/>
            <person name="Ghim S.-Y."/>
        </authorList>
    </citation>
    <scope>NUCLEOTIDE SEQUENCE [LARGE SCALE GENOMIC DNA]</scope>
    <source>
        <strain evidence="1 2">KUDC3025</strain>
    </source>
</reference>